<proteinExistence type="predicted"/>
<dbReference type="AlphaFoldDB" id="A0A9N9CSD9"/>
<organism evidence="1 2">
    <name type="scientific">Ambispora gerdemannii</name>
    <dbReference type="NCBI Taxonomy" id="144530"/>
    <lineage>
        <taxon>Eukaryota</taxon>
        <taxon>Fungi</taxon>
        <taxon>Fungi incertae sedis</taxon>
        <taxon>Mucoromycota</taxon>
        <taxon>Glomeromycotina</taxon>
        <taxon>Glomeromycetes</taxon>
        <taxon>Archaeosporales</taxon>
        <taxon>Ambisporaceae</taxon>
        <taxon>Ambispora</taxon>
    </lineage>
</organism>
<name>A0A9N9CSD9_9GLOM</name>
<protein>
    <submittedName>
        <fullName evidence="1">1175_t:CDS:1</fullName>
    </submittedName>
</protein>
<accession>A0A9N9CSD9</accession>
<evidence type="ECO:0000313" key="1">
    <source>
        <dbReference type="EMBL" id="CAG8612226.1"/>
    </source>
</evidence>
<gene>
    <name evidence="1" type="ORF">AGERDE_LOCUS9649</name>
</gene>
<evidence type="ECO:0000313" key="2">
    <source>
        <dbReference type="Proteomes" id="UP000789831"/>
    </source>
</evidence>
<keyword evidence="2" id="KW-1185">Reference proteome</keyword>
<dbReference type="Proteomes" id="UP000789831">
    <property type="component" value="Unassembled WGS sequence"/>
</dbReference>
<sequence length="70" mass="8231">MTYSYPTFLSTVPASMTENTVLLLRLWHFIRNYVSIRREGTLVSNGECWNFQVVATSWARQYIIAYLPPR</sequence>
<reference evidence="1" key="1">
    <citation type="submission" date="2021-06" db="EMBL/GenBank/DDBJ databases">
        <authorList>
            <person name="Kallberg Y."/>
            <person name="Tangrot J."/>
            <person name="Rosling A."/>
        </authorList>
    </citation>
    <scope>NUCLEOTIDE SEQUENCE</scope>
    <source>
        <strain evidence="1">MT106</strain>
    </source>
</reference>
<dbReference type="EMBL" id="CAJVPL010002505">
    <property type="protein sequence ID" value="CAG8612226.1"/>
    <property type="molecule type" value="Genomic_DNA"/>
</dbReference>
<comment type="caution">
    <text evidence="1">The sequence shown here is derived from an EMBL/GenBank/DDBJ whole genome shotgun (WGS) entry which is preliminary data.</text>
</comment>